<feature type="transmembrane region" description="Helical" evidence="1">
    <location>
        <begin position="14"/>
        <end position="34"/>
    </location>
</feature>
<accession>A0A8D8QZY0</accession>
<organism evidence="2">
    <name type="scientific">Cacopsylla melanoneura</name>
    <dbReference type="NCBI Taxonomy" id="428564"/>
    <lineage>
        <taxon>Eukaryota</taxon>
        <taxon>Metazoa</taxon>
        <taxon>Ecdysozoa</taxon>
        <taxon>Arthropoda</taxon>
        <taxon>Hexapoda</taxon>
        <taxon>Insecta</taxon>
        <taxon>Pterygota</taxon>
        <taxon>Neoptera</taxon>
        <taxon>Paraneoptera</taxon>
        <taxon>Hemiptera</taxon>
        <taxon>Sternorrhyncha</taxon>
        <taxon>Psylloidea</taxon>
        <taxon>Psyllidae</taxon>
        <taxon>Psyllinae</taxon>
        <taxon>Cacopsylla</taxon>
    </lineage>
</organism>
<dbReference type="EMBL" id="HBUF01110222">
    <property type="protein sequence ID" value="CAG6640002.1"/>
    <property type="molecule type" value="Transcribed_RNA"/>
</dbReference>
<reference evidence="2" key="1">
    <citation type="submission" date="2021-05" db="EMBL/GenBank/DDBJ databases">
        <authorList>
            <person name="Alioto T."/>
            <person name="Alioto T."/>
            <person name="Gomez Garrido J."/>
        </authorList>
    </citation>
    <scope>NUCLEOTIDE SEQUENCE</scope>
</reference>
<sequence>MIPYPEVSRKQNQYLIFLVGLLSYYLIFTSRLLVSVLGRLGPIPIVIDQVFQVIVLIHTKTVLEIVSQLTTANNTKTENCGTDVEKSLETFHDFDDVIDIVDIAQLRVFQTSEGGEVSVELEFLPPRGSLLVCELQFQQTDLAQSRNPS</sequence>
<proteinExistence type="predicted"/>
<keyword evidence="1" id="KW-0812">Transmembrane</keyword>
<dbReference type="AlphaFoldDB" id="A0A8D8QZY0"/>
<keyword evidence="1" id="KW-1133">Transmembrane helix</keyword>
<protein>
    <submittedName>
        <fullName evidence="2">Uncharacterized protein</fullName>
    </submittedName>
</protein>
<evidence type="ECO:0000313" key="2">
    <source>
        <dbReference type="EMBL" id="CAG6640002.1"/>
    </source>
</evidence>
<keyword evidence="1" id="KW-0472">Membrane</keyword>
<evidence type="ECO:0000256" key="1">
    <source>
        <dbReference type="SAM" id="Phobius"/>
    </source>
</evidence>
<name>A0A8D8QZY0_9HEMI</name>